<name>A0A1R3K473_9ROSI</name>
<comment type="caution">
    <text evidence="1">The sequence shown here is derived from an EMBL/GenBank/DDBJ whole genome shotgun (WGS) entry which is preliminary data.</text>
</comment>
<proteinExistence type="predicted"/>
<accession>A0A1R3K473</accession>
<dbReference type="OrthoDB" id="988884at2759"/>
<gene>
    <name evidence="1" type="ORF">COLO4_11493</name>
</gene>
<evidence type="ECO:0000313" key="2">
    <source>
        <dbReference type="Proteomes" id="UP000187203"/>
    </source>
</evidence>
<dbReference type="EMBL" id="AWUE01014708">
    <property type="protein sequence ID" value="OMP01892.1"/>
    <property type="molecule type" value="Genomic_DNA"/>
</dbReference>
<reference evidence="2" key="1">
    <citation type="submission" date="2013-09" db="EMBL/GenBank/DDBJ databases">
        <title>Corchorus olitorius genome sequencing.</title>
        <authorList>
            <person name="Alam M."/>
            <person name="Haque M.S."/>
            <person name="Islam M.S."/>
            <person name="Emdad E.M."/>
            <person name="Islam M.M."/>
            <person name="Ahmed B."/>
            <person name="Halim A."/>
            <person name="Hossen Q.M.M."/>
            <person name="Hossain M.Z."/>
            <person name="Ahmed R."/>
            <person name="Khan M.M."/>
            <person name="Islam R."/>
            <person name="Rashid M.M."/>
            <person name="Khan S.A."/>
            <person name="Rahman M.S."/>
            <person name="Alam M."/>
            <person name="Yahiya A.S."/>
            <person name="Khan M.S."/>
            <person name="Azam M.S."/>
            <person name="Haque T."/>
            <person name="Lashkar M.Z.H."/>
            <person name="Akhand A.I."/>
            <person name="Morshed G."/>
            <person name="Roy S."/>
            <person name="Uddin K.S."/>
            <person name="Rabeya T."/>
            <person name="Hossain A.S."/>
            <person name="Chowdhury A."/>
            <person name="Snigdha A.R."/>
            <person name="Mortoza M.S."/>
            <person name="Matin S.A."/>
            <person name="Hoque S.M.E."/>
            <person name="Islam M.K."/>
            <person name="Roy D.K."/>
            <person name="Haider R."/>
            <person name="Moosa M.M."/>
            <person name="Elias S.M."/>
            <person name="Hasan A.M."/>
            <person name="Jahan S."/>
            <person name="Shafiuddin M."/>
            <person name="Mahmood N."/>
            <person name="Shommy N.S."/>
        </authorList>
    </citation>
    <scope>NUCLEOTIDE SEQUENCE [LARGE SCALE GENOMIC DNA]</scope>
    <source>
        <strain evidence="2">cv. O-4</strain>
    </source>
</reference>
<protein>
    <submittedName>
        <fullName evidence="1">Uncharacterized protein</fullName>
    </submittedName>
</protein>
<sequence length="79" mass="8194">MLVLSESASVDCCRPLHSKNTNNIGSDVTKEAVSVSGDVNGVRNIGSTSNSAEDHSRVLVEQQQVTTMAAGPSRKGAGH</sequence>
<dbReference type="AlphaFoldDB" id="A0A1R3K473"/>
<evidence type="ECO:0000313" key="1">
    <source>
        <dbReference type="EMBL" id="OMP01892.1"/>
    </source>
</evidence>
<organism evidence="1 2">
    <name type="scientific">Corchorus olitorius</name>
    <dbReference type="NCBI Taxonomy" id="93759"/>
    <lineage>
        <taxon>Eukaryota</taxon>
        <taxon>Viridiplantae</taxon>
        <taxon>Streptophyta</taxon>
        <taxon>Embryophyta</taxon>
        <taxon>Tracheophyta</taxon>
        <taxon>Spermatophyta</taxon>
        <taxon>Magnoliopsida</taxon>
        <taxon>eudicotyledons</taxon>
        <taxon>Gunneridae</taxon>
        <taxon>Pentapetalae</taxon>
        <taxon>rosids</taxon>
        <taxon>malvids</taxon>
        <taxon>Malvales</taxon>
        <taxon>Malvaceae</taxon>
        <taxon>Grewioideae</taxon>
        <taxon>Apeibeae</taxon>
        <taxon>Corchorus</taxon>
    </lineage>
</organism>
<keyword evidence="2" id="KW-1185">Reference proteome</keyword>
<dbReference type="Proteomes" id="UP000187203">
    <property type="component" value="Unassembled WGS sequence"/>
</dbReference>